<reference evidence="1" key="1">
    <citation type="submission" date="2023-03" db="EMBL/GenBank/DDBJ databases">
        <authorList>
            <person name="Steffen K."/>
            <person name="Cardenas P."/>
        </authorList>
    </citation>
    <scope>NUCLEOTIDE SEQUENCE</scope>
</reference>
<evidence type="ECO:0000313" key="1">
    <source>
        <dbReference type="EMBL" id="CAI8033383.1"/>
    </source>
</evidence>
<accession>A0AA35WTN0</accession>
<keyword evidence="2" id="KW-1185">Reference proteome</keyword>
<name>A0AA35WTN0_GEOBA</name>
<dbReference type="EMBL" id="CASHTH010002662">
    <property type="protein sequence ID" value="CAI8033383.1"/>
    <property type="molecule type" value="Genomic_DNA"/>
</dbReference>
<evidence type="ECO:0000313" key="2">
    <source>
        <dbReference type="Proteomes" id="UP001174909"/>
    </source>
</evidence>
<gene>
    <name evidence="1" type="ORF">GBAR_LOCUS18830</name>
</gene>
<dbReference type="AlphaFoldDB" id="A0AA35WTN0"/>
<organism evidence="1 2">
    <name type="scientific">Geodia barretti</name>
    <name type="common">Barrett's horny sponge</name>
    <dbReference type="NCBI Taxonomy" id="519541"/>
    <lineage>
        <taxon>Eukaryota</taxon>
        <taxon>Metazoa</taxon>
        <taxon>Porifera</taxon>
        <taxon>Demospongiae</taxon>
        <taxon>Heteroscleromorpha</taxon>
        <taxon>Tetractinellida</taxon>
        <taxon>Astrophorina</taxon>
        <taxon>Geodiidae</taxon>
        <taxon>Geodia</taxon>
    </lineage>
</organism>
<sequence>MTHLYDLCIIIKHHTLFSCCRAHMFLAGIWCSSKKPPTAHCLKAVVEELEFLATEGIRVNIRGQGSVICKPQLLLALVDLPAKAALYNVMAVLGAHAVVAVGRGRTRVYVYKRENSNAEWSRTLGTCS</sequence>
<proteinExistence type="predicted"/>
<comment type="caution">
    <text evidence="1">The sequence shown here is derived from an EMBL/GenBank/DDBJ whole genome shotgun (WGS) entry which is preliminary data.</text>
</comment>
<protein>
    <submittedName>
        <fullName evidence="1">Uncharacterized protein</fullName>
    </submittedName>
</protein>
<dbReference type="Proteomes" id="UP001174909">
    <property type="component" value="Unassembled WGS sequence"/>
</dbReference>